<feature type="compositionally biased region" description="Basic and acidic residues" evidence="6">
    <location>
        <begin position="510"/>
        <end position="523"/>
    </location>
</feature>
<dbReference type="GO" id="GO:0004018">
    <property type="term" value="F:N6-(1,2-dicarboxyethyl)AMP AMP-lyase (fumarate-forming) activity"/>
    <property type="evidence" value="ECO:0007669"/>
    <property type="project" value="InterPro"/>
</dbReference>
<dbReference type="InterPro" id="IPR013539">
    <property type="entry name" value="PurB_C"/>
</dbReference>
<organism evidence="9 10">
    <name type="scientific">Peptidiphaga gingivicola</name>
    <dbReference type="NCBI Taxonomy" id="2741497"/>
    <lineage>
        <taxon>Bacteria</taxon>
        <taxon>Bacillati</taxon>
        <taxon>Actinomycetota</taxon>
        <taxon>Actinomycetes</taxon>
        <taxon>Actinomycetales</taxon>
        <taxon>Actinomycetaceae</taxon>
        <taxon>Peptidiphaga</taxon>
    </lineage>
</organism>
<dbReference type="OrthoDB" id="9768878at2"/>
<evidence type="ECO:0000259" key="7">
    <source>
        <dbReference type="Pfam" id="PF00206"/>
    </source>
</evidence>
<feature type="compositionally biased region" description="Low complexity" evidence="6">
    <location>
        <begin position="498"/>
        <end position="509"/>
    </location>
</feature>
<name>A0A179B4F7_9ACTO</name>
<feature type="domain" description="Fumarate lyase N-terminal" evidence="7">
    <location>
        <begin position="9"/>
        <end position="313"/>
    </location>
</feature>
<reference evidence="9 10" key="1">
    <citation type="submission" date="2016-04" db="EMBL/GenBank/DDBJ databases">
        <title>Peptidophaga gingivicola gen. nov., sp. nov., isolated from human subgingival plaque.</title>
        <authorList>
            <person name="Beall C.J."/>
            <person name="Mokrzan E.M."/>
            <person name="Griffen A.L."/>
            <person name="Leys E.J."/>
        </authorList>
    </citation>
    <scope>NUCLEOTIDE SEQUENCE [LARGE SCALE GENOMIC DNA]</scope>
    <source>
        <strain evidence="9 10">BA112</strain>
    </source>
</reference>
<comment type="pathway">
    <text evidence="1">Purine metabolism; IMP biosynthesis via de novo pathway; 5-amino-1-(5-phospho-D-ribosyl)imidazole-4-carboxamide from 5-amino-1-(5-phospho-D-ribosyl)imidazole-4-carboxylate: step 2/2.</text>
</comment>
<protein>
    <submittedName>
        <fullName evidence="9">Adenylosuccinate lyase</fullName>
    </submittedName>
</protein>
<gene>
    <name evidence="9" type="ORF">A4H34_02750</name>
</gene>
<dbReference type="Gene3D" id="1.20.200.10">
    <property type="entry name" value="Fumarase/aspartase (Central domain)"/>
    <property type="match status" value="1"/>
</dbReference>
<evidence type="ECO:0000256" key="1">
    <source>
        <dbReference type="ARBA" id="ARBA00004706"/>
    </source>
</evidence>
<dbReference type="InterPro" id="IPR047136">
    <property type="entry name" value="PurB_bact"/>
</dbReference>
<evidence type="ECO:0000259" key="8">
    <source>
        <dbReference type="Pfam" id="PF08328"/>
    </source>
</evidence>
<sequence>MITLGPLDGRYRETVAPLTAFLSEAALNRARIAVEVEWLIFLSQNEVFPGAPVVSEADVAYLRAIPQKFGEAEIAEHAAIEAETKHDVKAVEYLIKRRMEAAPDVVGPNTALPSLTEMVHALCTSEDVNNLAYALCIKGAVTDVWFPAALKLHDALAELAHAHADLAMLSRTHGQTATPTTVGKEMAVFAHRLSRQLRRIASADYLGKINGATGTFGAHVAALPDVDWPALSRAFVEGLGLVWNPLTTQIEPHDWQADLFSDVVHANRIAHNLATDMWTYISLDYFHQNLAAQGTTGSSTMPHKVNPIRFENAEANLEVSSALFETLAETLVTSRLQRDLTDSTTQRNIGVAFGHSLLALDNLVRGLAGVDPNPQRLAEDLDASWEVLGEPIQQAMRAAGLGGATGMGNPYERLKELTRGRKVTAEDMREAIASLGMPDDVAARLTALTPASYTGLAARLVGFLDGATHFSGAGHFTGATQPHPGDAAHPDGAAQPSEEAATGQAGHAAPAEREEASEPDSHL</sequence>
<dbReference type="PROSITE" id="PS00163">
    <property type="entry name" value="FUMARATE_LYASES"/>
    <property type="match status" value="1"/>
</dbReference>
<dbReference type="AlphaFoldDB" id="A0A179B4F7"/>
<dbReference type="Gene3D" id="1.10.275.10">
    <property type="entry name" value="Fumarase/aspartase (N-terminal domain)"/>
    <property type="match status" value="1"/>
</dbReference>
<dbReference type="Pfam" id="PF08328">
    <property type="entry name" value="ASL_C"/>
    <property type="match status" value="1"/>
</dbReference>
<dbReference type="GO" id="GO:0006188">
    <property type="term" value="P:IMP biosynthetic process"/>
    <property type="evidence" value="ECO:0007669"/>
    <property type="project" value="InterPro"/>
</dbReference>
<dbReference type="RefSeq" id="WP_064230998.1">
    <property type="nucleotide sequence ID" value="NZ_LVZK01000001.1"/>
</dbReference>
<accession>A0A179B4F7</accession>
<proteinExistence type="predicted"/>
<comment type="pathway">
    <text evidence="2">Purine metabolism; AMP biosynthesis via de novo pathway; AMP from IMP: step 2/2.</text>
</comment>
<feature type="domain" description="Adenylosuccinate lyase PurB C-terminal" evidence="8">
    <location>
        <begin position="334"/>
        <end position="454"/>
    </location>
</feature>
<dbReference type="PANTHER" id="PTHR43411:SF1">
    <property type="entry name" value="ADENYLOSUCCINATE LYASE"/>
    <property type="match status" value="1"/>
</dbReference>
<evidence type="ECO:0000256" key="5">
    <source>
        <dbReference type="ARBA" id="ARBA00025012"/>
    </source>
</evidence>
<dbReference type="InterPro" id="IPR022761">
    <property type="entry name" value="Fumarate_lyase_N"/>
</dbReference>
<dbReference type="InterPro" id="IPR008948">
    <property type="entry name" value="L-Aspartase-like"/>
</dbReference>
<evidence type="ECO:0000313" key="10">
    <source>
        <dbReference type="Proteomes" id="UP000078368"/>
    </source>
</evidence>
<keyword evidence="3" id="KW-0658">Purine biosynthesis</keyword>
<dbReference type="InterPro" id="IPR000362">
    <property type="entry name" value="Fumarate_lyase_fam"/>
</dbReference>
<comment type="function">
    <text evidence="5">Catalyzes two reactions in de novo purine nucleotide biosynthesis. Catalyzes the breakdown of 5-aminoimidazole- (N-succinylocarboxamide) ribotide (SAICAR or 2-[5-amino-1-(5-phospho-beta-D-ribosyl)imidazole-4-carboxamido]succinate) to 5-aminoimidazole-4-carboxamide ribotide (AICAR or 5-amino-1-(5-phospho-beta-D-ribosyl)imidazole-4-carboxamide) and fumarate, and of adenylosuccinate (ADS or N(6)-(1,2-dicarboxyethyl)-AMP) to adenosine monophosphate (AMP) and fumarate.</text>
</comment>
<evidence type="ECO:0000256" key="4">
    <source>
        <dbReference type="ARBA" id="ARBA00023239"/>
    </source>
</evidence>
<dbReference type="InterPro" id="IPR020557">
    <property type="entry name" value="Fumarate_lyase_CS"/>
</dbReference>
<dbReference type="InterPro" id="IPR024083">
    <property type="entry name" value="Fumarase/histidase_N"/>
</dbReference>
<dbReference type="EMBL" id="LVZK01000001">
    <property type="protein sequence ID" value="OAP86113.1"/>
    <property type="molecule type" value="Genomic_DNA"/>
</dbReference>
<dbReference type="SUPFAM" id="SSF48557">
    <property type="entry name" value="L-aspartase-like"/>
    <property type="match status" value="1"/>
</dbReference>
<dbReference type="Pfam" id="PF00206">
    <property type="entry name" value="Lyase_1"/>
    <property type="match status" value="1"/>
</dbReference>
<dbReference type="PANTHER" id="PTHR43411">
    <property type="entry name" value="ADENYLOSUCCINATE LYASE"/>
    <property type="match status" value="1"/>
</dbReference>
<evidence type="ECO:0000256" key="6">
    <source>
        <dbReference type="SAM" id="MobiDB-lite"/>
    </source>
</evidence>
<evidence type="ECO:0000256" key="2">
    <source>
        <dbReference type="ARBA" id="ARBA00004734"/>
    </source>
</evidence>
<comment type="caution">
    <text evidence="9">The sequence shown here is derived from an EMBL/GenBank/DDBJ whole genome shotgun (WGS) entry which is preliminary data.</text>
</comment>
<dbReference type="Gene3D" id="1.10.40.30">
    <property type="entry name" value="Fumarase/aspartase (C-terminal domain)"/>
    <property type="match status" value="1"/>
</dbReference>
<evidence type="ECO:0000256" key="3">
    <source>
        <dbReference type="ARBA" id="ARBA00022755"/>
    </source>
</evidence>
<evidence type="ECO:0000313" key="9">
    <source>
        <dbReference type="EMBL" id="OAP86113.1"/>
    </source>
</evidence>
<dbReference type="NCBIfam" id="NF006764">
    <property type="entry name" value="PRK09285.1"/>
    <property type="match status" value="1"/>
</dbReference>
<dbReference type="PRINTS" id="PR00149">
    <property type="entry name" value="FUMRATELYASE"/>
</dbReference>
<dbReference type="Proteomes" id="UP000078368">
    <property type="component" value="Unassembled WGS sequence"/>
</dbReference>
<keyword evidence="10" id="KW-1185">Reference proteome</keyword>
<feature type="region of interest" description="Disordered" evidence="6">
    <location>
        <begin position="474"/>
        <end position="523"/>
    </location>
</feature>
<dbReference type="STRING" id="1823756.A4H34_02750"/>
<keyword evidence="4 9" id="KW-0456">Lyase</keyword>